<reference evidence="1" key="1">
    <citation type="submission" date="2018-02" db="EMBL/GenBank/DDBJ databases">
        <title>Rhizophora mucronata_Transcriptome.</title>
        <authorList>
            <person name="Meera S.P."/>
            <person name="Sreeshan A."/>
            <person name="Augustine A."/>
        </authorList>
    </citation>
    <scope>NUCLEOTIDE SEQUENCE</scope>
    <source>
        <tissue evidence="1">Leaf</tissue>
    </source>
</reference>
<dbReference type="EMBL" id="GGEC01067345">
    <property type="protein sequence ID" value="MBX47829.1"/>
    <property type="molecule type" value="Transcribed_RNA"/>
</dbReference>
<organism evidence="1">
    <name type="scientific">Rhizophora mucronata</name>
    <name type="common">Asiatic mangrove</name>
    <dbReference type="NCBI Taxonomy" id="61149"/>
    <lineage>
        <taxon>Eukaryota</taxon>
        <taxon>Viridiplantae</taxon>
        <taxon>Streptophyta</taxon>
        <taxon>Embryophyta</taxon>
        <taxon>Tracheophyta</taxon>
        <taxon>Spermatophyta</taxon>
        <taxon>Magnoliopsida</taxon>
        <taxon>eudicotyledons</taxon>
        <taxon>Gunneridae</taxon>
        <taxon>Pentapetalae</taxon>
        <taxon>rosids</taxon>
        <taxon>fabids</taxon>
        <taxon>Malpighiales</taxon>
        <taxon>Rhizophoraceae</taxon>
        <taxon>Rhizophora</taxon>
    </lineage>
</organism>
<sequence length="90" mass="10397">MHVVRIMVFSFFGLEIFSGSFHKSSSTFSLKLSTSRLVRLVTDIGNLPVKRLYDMSSIRRDFSVEKSGSVPVRYRKLIFSSSKREQLMML</sequence>
<protein>
    <submittedName>
        <fullName evidence="1">Uncharacterized protein</fullName>
    </submittedName>
</protein>
<proteinExistence type="predicted"/>
<name>A0A2P2NZJ5_RHIMU</name>
<evidence type="ECO:0000313" key="1">
    <source>
        <dbReference type="EMBL" id="MBX47829.1"/>
    </source>
</evidence>
<dbReference type="AlphaFoldDB" id="A0A2P2NZJ5"/>
<accession>A0A2P2NZJ5</accession>